<evidence type="ECO:0000256" key="5">
    <source>
        <dbReference type="ARBA" id="ARBA00022801"/>
    </source>
</evidence>
<evidence type="ECO:0000256" key="1">
    <source>
        <dbReference type="ARBA" id="ARBA00004191"/>
    </source>
</evidence>
<dbReference type="GO" id="GO:0071555">
    <property type="term" value="P:cell wall organization"/>
    <property type="evidence" value="ECO:0007669"/>
    <property type="project" value="UniProtKB-KW"/>
</dbReference>
<dbReference type="Proteomes" id="UP001229421">
    <property type="component" value="Unassembled WGS sequence"/>
</dbReference>
<evidence type="ECO:0000256" key="4">
    <source>
        <dbReference type="ARBA" id="ARBA00022525"/>
    </source>
</evidence>
<dbReference type="PANTHER" id="PTHR31375">
    <property type="match status" value="1"/>
</dbReference>
<dbReference type="Pfam" id="PF00295">
    <property type="entry name" value="Glyco_hydro_28"/>
    <property type="match status" value="1"/>
</dbReference>
<sequence>MGFLMVMLLVLFYISFCPKTASANTFDVTSYGAIGDGDTDDTDAFVRAWGDLCADSSLDPTLIIPPEKTFLIRCVKFTGPCQFSSVHFKLLGDISAPKTIAGWKGCNYNGYLMYFTSVHGLVMEGPGQLDGQGSIWWRDDYEMLRFESCDELRLKGTRHVNGPKRHISVRHCDGVDLGDLYISAPEHSPNTDGIDINWSSHVNIHDSVIESGDDCIAISSGTYDINITGITCGPGHGISIGSLGRNGAHSTVEQVLVQNCNITATQNGLRIKTSPHGSGYARSIVFEDINLINVKNPIIIDQHYCIEDKNSYCPAPPSASAVKVSDVRYQNIHGSSASKQAITINCAARWNCTEIVMNDVGITGEGVFAHCENASGDFGDTTPEVNCSPAVRTSK</sequence>
<feature type="active site" evidence="8">
    <location>
        <position position="236"/>
    </location>
</feature>
<protein>
    <recommendedName>
        <fullName evidence="13">Polygalacturonase</fullName>
    </recommendedName>
</protein>
<reference evidence="11" key="1">
    <citation type="journal article" date="2023" name="bioRxiv">
        <title>Improved chromosome-level genome assembly for marigold (Tagetes erecta).</title>
        <authorList>
            <person name="Jiang F."/>
            <person name="Yuan L."/>
            <person name="Wang S."/>
            <person name="Wang H."/>
            <person name="Xu D."/>
            <person name="Wang A."/>
            <person name="Fan W."/>
        </authorList>
    </citation>
    <scope>NUCLEOTIDE SEQUENCE</scope>
    <source>
        <strain evidence="11">WSJ</strain>
        <tissue evidence="11">Leaf</tissue>
    </source>
</reference>
<evidence type="ECO:0000256" key="9">
    <source>
        <dbReference type="RuleBase" id="RU361169"/>
    </source>
</evidence>
<keyword evidence="12" id="KW-1185">Reference proteome</keyword>
<dbReference type="InterPro" id="IPR012334">
    <property type="entry name" value="Pectin_lyas_fold"/>
</dbReference>
<dbReference type="PROSITE" id="PS00502">
    <property type="entry name" value="POLYGALACTURONASE"/>
    <property type="match status" value="1"/>
</dbReference>
<feature type="signal peptide" evidence="10">
    <location>
        <begin position="1"/>
        <end position="23"/>
    </location>
</feature>
<comment type="similarity">
    <text evidence="2 9">Belongs to the glycosyl hydrolase 28 family.</text>
</comment>
<dbReference type="InterPro" id="IPR006626">
    <property type="entry name" value="PbH1"/>
</dbReference>
<name>A0AAD8NVB4_TARER</name>
<dbReference type="EMBL" id="JAUHHV010000003">
    <property type="protein sequence ID" value="KAK1429615.1"/>
    <property type="molecule type" value="Genomic_DNA"/>
</dbReference>
<dbReference type="GO" id="GO:0005975">
    <property type="term" value="P:carbohydrate metabolic process"/>
    <property type="evidence" value="ECO:0007669"/>
    <property type="project" value="InterPro"/>
</dbReference>
<dbReference type="SMART" id="SM00710">
    <property type="entry name" value="PbH1"/>
    <property type="match status" value="5"/>
</dbReference>
<gene>
    <name evidence="11" type="ORF">QVD17_11829</name>
</gene>
<keyword evidence="7" id="KW-0961">Cell wall biogenesis/degradation</keyword>
<evidence type="ECO:0008006" key="13">
    <source>
        <dbReference type="Google" id="ProtNLM"/>
    </source>
</evidence>
<evidence type="ECO:0000256" key="7">
    <source>
        <dbReference type="ARBA" id="ARBA00023316"/>
    </source>
</evidence>
<dbReference type="Gene3D" id="2.160.20.10">
    <property type="entry name" value="Single-stranded right-handed beta-helix, Pectin lyase-like"/>
    <property type="match status" value="1"/>
</dbReference>
<evidence type="ECO:0000256" key="2">
    <source>
        <dbReference type="ARBA" id="ARBA00008834"/>
    </source>
</evidence>
<keyword evidence="6 9" id="KW-0326">Glycosidase</keyword>
<evidence type="ECO:0000256" key="8">
    <source>
        <dbReference type="PROSITE-ProRule" id="PRU10052"/>
    </source>
</evidence>
<organism evidence="11 12">
    <name type="scientific">Tagetes erecta</name>
    <name type="common">African marigold</name>
    <dbReference type="NCBI Taxonomy" id="13708"/>
    <lineage>
        <taxon>Eukaryota</taxon>
        <taxon>Viridiplantae</taxon>
        <taxon>Streptophyta</taxon>
        <taxon>Embryophyta</taxon>
        <taxon>Tracheophyta</taxon>
        <taxon>Spermatophyta</taxon>
        <taxon>Magnoliopsida</taxon>
        <taxon>eudicotyledons</taxon>
        <taxon>Gunneridae</taxon>
        <taxon>Pentapetalae</taxon>
        <taxon>asterids</taxon>
        <taxon>campanulids</taxon>
        <taxon>Asterales</taxon>
        <taxon>Asteraceae</taxon>
        <taxon>Asteroideae</taxon>
        <taxon>Heliantheae alliance</taxon>
        <taxon>Tageteae</taxon>
        <taxon>Tagetes</taxon>
    </lineage>
</organism>
<evidence type="ECO:0000256" key="6">
    <source>
        <dbReference type="ARBA" id="ARBA00023295"/>
    </source>
</evidence>
<dbReference type="InterPro" id="IPR000743">
    <property type="entry name" value="Glyco_hydro_28"/>
</dbReference>
<dbReference type="AlphaFoldDB" id="A0AAD8NVB4"/>
<comment type="subcellular location">
    <subcellularLocation>
        <location evidence="1">Secreted</location>
        <location evidence="1">Cell wall</location>
    </subcellularLocation>
</comment>
<evidence type="ECO:0000256" key="10">
    <source>
        <dbReference type="SAM" id="SignalP"/>
    </source>
</evidence>
<evidence type="ECO:0000256" key="3">
    <source>
        <dbReference type="ARBA" id="ARBA00022512"/>
    </source>
</evidence>
<dbReference type="GO" id="GO:0004650">
    <property type="term" value="F:polygalacturonase activity"/>
    <property type="evidence" value="ECO:0007669"/>
    <property type="project" value="InterPro"/>
</dbReference>
<evidence type="ECO:0000313" key="12">
    <source>
        <dbReference type="Proteomes" id="UP001229421"/>
    </source>
</evidence>
<evidence type="ECO:0000313" key="11">
    <source>
        <dbReference type="EMBL" id="KAK1429615.1"/>
    </source>
</evidence>
<keyword evidence="10" id="KW-0732">Signal</keyword>
<keyword evidence="5 9" id="KW-0378">Hydrolase</keyword>
<comment type="caution">
    <text evidence="11">The sequence shown here is derived from an EMBL/GenBank/DDBJ whole genome shotgun (WGS) entry which is preliminary data.</text>
</comment>
<keyword evidence="3" id="KW-0134">Cell wall</keyword>
<accession>A0AAD8NVB4</accession>
<keyword evidence="4" id="KW-0964">Secreted</keyword>
<feature type="chain" id="PRO_5041898720" description="Polygalacturonase" evidence="10">
    <location>
        <begin position="24"/>
        <end position="395"/>
    </location>
</feature>
<dbReference type="InterPro" id="IPR011050">
    <property type="entry name" value="Pectin_lyase_fold/virulence"/>
</dbReference>
<dbReference type="SUPFAM" id="SSF51126">
    <property type="entry name" value="Pectin lyase-like"/>
    <property type="match status" value="1"/>
</dbReference>
<proteinExistence type="inferred from homology"/>